<dbReference type="EMBL" id="JAWDJW010004711">
    <property type="protein sequence ID" value="KAK3072578.1"/>
    <property type="molecule type" value="Genomic_DNA"/>
</dbReference>
<feature type="non-terminal residue" evidence="1">
    <location>
        <position position="70"/>
    </location>
</feature>
<name>A0ACC3DH18_9PEZI</name>
<proteinExistence type="predicted"/>
<accession>A0ACC3DH18</accession>
<gene>
    <name evidence="1" type="ORF">LTS18_014612</name>
</gene>
<keyword evidence="2" id="KW-1185">Reference proteome</keyword>
<feature type="non-terminal residue" evidence="1">
    <location>
        <position position="1"/>
    </location>
</feature>
<sequence length="70" mass="7579">RRLLPQSRAPRAPDHRTPRLPPLPRLPLLPHRVPARRVPETARGAESGLGCLSRGDAADGRPGHGASRRA</sequence>
<evidence type="ECO:0000313" key="1">
    <source>
        <dbReference type="EMBL" id="KAK3072578.1"/>
    </source>
</evidence>
<reference evidence="1" key="1">
    <citation type="submission" date="2024-09" db="EMBL/GenBank/DDBJ databases">
        <title>Black Yeasts Isolated from many extreme environments.</title>
        <authorList>
            <person name="Coleine C."/>
            <person name="Stajich J.E."/>
            <person name="Selbmann L."/>
        </authorList>
    </citation>
    <scope>NUCLEOTIDE SEQUENCE</scope>
    <source>
        <strain evidence="1">CCFEE 5737</strain>
    </source>
</reference>
<evidence type="ECO:0000313" key="2">
    <source>
        <dbReference type="Proteomes" id="UP001186974"/>
    </source>
</evidence>
<comment type="caution">
    <text evidence="1">The sequence shown here is derived from an EMBL/GenBank/DDBJ whole genome shotgun (WGS) entry which is preliminary data.</text>
</comment>
<dbReference type="Proteomes" id="UP001186974">
    <property type="component" value="Unassembled WGS sequence"/>
</dbReference>
<organism evidence="1 2">
    <name type="scientific">Coniosporium uncinatum</name>
    <dbReference type="NCBI Taxonomy" id="93489"/>
    <lineage>
        <taxon>Eukaryota</taxon>
        <taxon>Fungi</taxon>
        <taxon>Dikarya</taxon>
        <taxon>Ascomycota</taxon>
        <taxon>Pezizomycotina</taxon>
        <taxon>Dothideomycetes</taxon>
        <taxon>Dothideomycetes incertae sedis</taxon>
        <taxon>Coniosporium</taxon>
    </lineage>
</organism>
<protein>
    <submittedName>
        <fullName evidence="1">Uncharacterized protein</fullName>
    </submittedName>
</protein>